<dbReference type="HAMAP" id="MF_01008">
    <property type="entry name" value="MraZ"/>
    <property type="match status" value="1"/>
</dbReference>
<accession>A0A0V8M501</accession>
<dbReference type="CDD" id="cd16320">
    <property type="entry name" value="MraZ_N"/>
    <property type="match status" value="1"/>
</dbReference>
<sequence>MFFGEFEYKLDEKGRFPLPPGIRPSMKDGLILAPGTGEKCIYAYPLCEWKKLSESLKSTTVAPSKMRRLNRALFALAFDVNLDAQGRLTLPAPLKSYAGVNIEVIVAGVNNYIEIWDKEIWESEKKASQEQAWQIIETLEGN</sequence>
<dbReference type="PANTHER" id="PTHR34701:SF1">
    <property type="entry name" value="TRANSCRIPTIONAL REGULATOR MRAZ"/>
    <property type="match status" value="1"/>
</dbReference>
<keyword evidence="5 7" id="KW-0238">DNA-binding</keyword>
<dbReference type="EMBL" id="JGYD01000010">
    <property type="protein sequence ID" value="KSV18840.1"/>
    <property type="molecule type" value="Genomic_DNA"/>
</dbReference>
<dbReference type="CDD" id="cd16321">
    <property type="entry name" value="MraZ_C"/>
    <property type="match status" value="1"/>
</dbReference>
<dbReference type="InterPro" id="IPR035644">
    <property type="entry name" value="MraZ_C"/>
</dbReference>
<keyword evidence="4 7" id="KW-0805">Transcription regulation</keyword>
<dbReference type="GO" id="GO:2000143">
    <property type="term" value="P:negative regulation of DNA-templated transcription initiation"/>
    <property type="evidence" value="ECO:0007669"/>
    <property type="project" value="TreeGrafter"/>
</dbReference>
<dbReference type="InterPro" id="IPR003444">
    <property type="entry name" value="MraZ"/>
</dbReference>
<dbReference type="GO" id="GO:0003700">
    <property type="term" value="F:DNA-binding transcription factor activity"/>
    <property type="evidence" value="ECO:0007669"/>
    <property type="project" value="UniProtKB-UniRule"/>
</dbReference>
<dbReference type="PANTHER" id="PTHR34701">
    <property type="entry name" value="TRANSCRIPTIONAL REGULATOR MRAZ"/>
    <property type="match status" value="1"/>
</dbReference>
<evidence type="ECO:0000259" key="8">
    <source>
        <dbReference type="PROSITE" id="PS51740"/>
    </source>
</evidence>
<dbReference type="InterPro" id="IPR020603">
    <property type="entry name" value="MraZ_dom"/>
</dbReference>
<dbReference type="PROSITE" id="PS51740">
    <property type="entry name" value="SPOVT_ABRB"/>
    <property type="match status" value="2"/>
</dbReference>
<dbReference type="InterPro" id="IPR007159">
    <property type="entry name" value="SpoVT-AbrB_dom"/>
</dbReference>
<keyword evidence="6 7" id="KW-0804">Transcription</keyword>
<evidence type="ECO:0000313" key="10">
    <source>
        <dbReference type="Proteomes" id="UP000053577"/>
    </source>
</evidence>
<protein>
    <recommendedName>
        <fullName evidence="1 7">Transcriptional regulator MraZ</fullName>
    </recommendedName>
</protein>
<dbReference type="PATRIC" id="fig|61435.5.peg.481"/>
<dbReference type="GO" id="GO:0009295">
    <property type="term" value="C:nucleoid"/>
    <property type="evidence" value="ECO:0007669"/>
    <property type="project" value="UniProtKB-SubCell"/>
</dbReference>
<evidence type="ECO:0000256" key="4">
    <source>
        <dbReference type="ARBA" id="ARBA00023015"/>
    </source>
</evidence>
<dbReference type="InterPro" id="IPR037914">
    <property type="entry name" value="SpoVT-AbrB_sf"/>
</dbReference>
<dbReference type="InterPro" id="IPR035642">
    <property type="entry name" value="MraZ_N"/>
</dbReference>
<reference evidence="9 10" key="1">
    <citation type="journal article" date="2015" name="Sci. Rep.">
        <title>A comparative genomics and reductive dehalogenase gene transcription study of two chloroethene-respiring bacteria, Dehalococcoides mccartyi strains MB and 11a.</title>
        <authorList>
            <person name="Low A."/>
            <person name="Shen Z."/>
            <person name="Cheng D."/>
            <person name="Rogers M.J."/>
            <person name="Lee P.K."/>
            <person name="He J."/>
        </authorList>
    </citation>
    <scope>NUCLEOTIDE SEQUENCE [LARGE SCALE GENOMIC DNA]</scope>
    <source>
        <strain evidence="9 10">MB</strain>
    </source>
</reference>
<evidence type="ECO:0000256" key="3">
    <source>
        <dbReference type="ARBA" id="ARBA00022737"/>
    </source>
</evidence>
<dbReference type="Proteomes" id="UP000053577">
    <property type="component" value="Unassembled WGS sequence"/>
</dbReference>
<keyword evidence="9" id="KW-0132">Cell division</keyword>
<organism evidence="9 10">
    <name type="scientific">Dehalococcoides mccartyi</name>
    <dbReference type="NCBI Taxonomy" id="61435"/>
    <lineage>
        <taxon>Bacteria</taxon>
        <taxon>Bacillati</taxon>
        <taxon>Chloroflexota</taxon>
        <taxon>Dehalococcoidia</taxon>
        <taxon>Dehalococcoidales</taxon>
        <taxon>Dehalococcoidaceae</taxon>
        <taxon>Dehalococcoides</taxon>
    </lineage>
</organism>
<dbReference type="OrthoDB" id="9807753at2"/>
<comment type="subcellular location">
    <subcellularLocation>
        <location evidence="7">Cytoplasm</location>
        <location evidence="7">Nucleoid</location>
    </subcellularLocation>
</comment>
<dbReference type="GO" id="GO:0000976">
    <property type="term" value="F:transcription cis-regulatory region binding"/>
    <property type="evidence" value="ECO:0007669"/>
    <property type="project" value="TreeGrafter"/>
</dbReference>
<dbReference type="SUPFAM" id="SSF89447">
    <property type="entry name" value="AbrB/MazE/MraZ-like"/>
    <property type="match status" value="1"/>
</dbReference>
<keyword evidence="2 7" id="KW-0963">Cytoplasm</keyword>
<feature type="domain" description="SpoVT-AbrB" evidence="8">
    <location>
        <begin position="5"/>
        <end position="48"/>
    </location>
</feature>
<keyword evidence="3" id="KW-0677">Repeat</keyword>
<dbReference type="eggNOG" id="COG2001">
    <property type="taxonomic scope" value="Bacteria"/>
</dbReference>
<feature type="domain" description="SpoVT-AbrB" evidence="8">
    <location>
        <begin position="77"/>
        <end position="120"/>
    </location>
</feature>
<comment type="caution">
    <text evidence="9">The sequence shown here is derived from an EMBL/GenBank/DDBJ whole genome shotgun (WGS) entry which is preliminary data.</text>
</comment>
<proteinExistence type="inferred from homology"/>
<comment type="similarity">
    <text evidence="7">Belongs to the MraZ family.</text>
</comment>
<dbReference type="GO" id="GO:0051301">
    <property type="term" value="P:cell division"/>
    <property type="evidence" value="ECO:0007669"/>
    <property type="project" value="UniProtKB-KW"/>
</dbReference>
<comment type="subunit">
    <text evidence="7">Forms oligomers.</text>
</comment>
<dbReference type="NCBIfam" id="TIGR00242">
    <property type="entry name" value="division/cell wall cluster transcriptional repressor MraZ"/>
    <property type="match status" value="1"/>
</dbReference>
<dbReference type="GO" id="GO:0005737">
    <property type="term" value="C:cytoplasm"/>
    <property type="evidence" value="ECO:0007669"/>
    <property type="project" value="UniProtKB-UniRule"/>
</dbReference>
<name>A0A0V8M501_9CHLR</name>
<evidence type="ECO:0000256" key="5">
    <source>
        <dbReference type="ARBA" id="ARBA00023125"/>
    </source>
</evidence>
<dbReference type="Pfam" id="PF02381">
    <property type="entry name" value="MraZ"/>
    <property type="match status" value="2"/>
</dbReference>
<evidence type="ECO:0000256" key="7">
    <source>
        <dbReference type="HAMAP-Rule" id="MF_01008"/>
    </source>
</evidence>
<evidence type="ECO:0000313" key="9">
    <source>
        <dbReference type="EMBL" id="KSV18840.1"/>
    </source>
</evidence>
<evidence type="ECO:0000256" key="2">
    <source>
        <dbReference type="ARBA" id="ARBA00022490"/>
    </source>
</evidence>
<dbReference type="RefSeq" id="WP_058292245.1">
    <property type="nucleotide sequence ID" value="NZ_JGYD01000010.1"/>
</dbReference>
<evidence type="ECO:0000256" key="6">
    <source>
        <dbReference type="ARBA" id="ARBA00023163"/>
    </source>
</evidence>
<dbReference type="Gene3D" id="3.40.1550.20">
    <property type="entry name" value="Transcriptional regulator MraZ domain"/>
    <property type="match status" value="1"/>
</dbReference>
<dbReference type="AlphaFoldDB" id="A0A0V8M501"/>
<evidence type="ECO:0000256" key="1">
    <source>
        <dbReference type="ARBA" id="ARBA00013860"/>
    </source>
</evidence>
<dbReference type="InterPro" id="IPR038619">
    <property type="entry name" value="MraZ_sf"/>
</dbReference>
<keyword evidence="9" id="KW-0131">Cell cycle</keyword>
<gene>
    <name evidence="7" type="primary">mraZ</name>
    <name evidence="9" type="ORF">DA01_02375</name>
</gene>